<dbReference type="SUPFAM" id="SSF53335">
    <property type="entry name" value="S-adenosyl-L-methionine-dependent methyltransferases"/>
    <property type="match status" value="1"/>
</dbReference>
<dbReference type="InterPro" id="IPR029063">
    <property type="entry name" value="SAM-dependent_MTases_sf"/>
</dbReference>
<dbReference type="RefSeq" id="WP_188418190.1">
    <property type="nucleotide sequence ID" value="NZ_BMDO01000010.1"/>
</dbReference>
<dbReference type="EMBL" id="BMDO01000010">
    <property type="protein sequence ID" value="GGI52078.1"/>
    <property type="molecule type" value="Genomic_DNA"/>
</dbReference>
<dbReference type="Proteomes" id="UP000662074">
    <property type="component" value="Unassembled WGS sequence"/>
</dbReference>
<name>A0A917JB43_9SPHI</name>
<comment type="caution">
    <text evidence="1">The sequence shown here is derived from an EMBL/GenBank/DDBJ whole genome shotgun (WGS) entry which is preliminary data.</text>
</comment>
<proteinExistence type="predicted"/>
<reference evidence="1" key="2">
    <citation type="submission" date="2020-09" db="EMBL/GenBank/DDBJ databases">
        <authorList>
            <person name="Sun Q."/>
            <person name="Sedlacek I."/>
        </authorList>
    </citation>
    <scope>NUCLEOTIDE SEQUENCE</scope>
    <source>
        <strain evidence="1">CCM 8711</strain>
    </source>
</reference>
<organism evidence="1 2">
    <name type="scientific">Mucilaginibacter galii</name>
    <dbReference type="NCBI Taxonomy" id="2005073"/>
    <lineage>
        <taxon>Bacteria</taxon>
        <taxon>Pseudomonadati</taxon>
        <taxon>Bacteroidota</taxon>
        <taxon>Sphingobacteriia</taxon>
        <taxon>Sphingobacteriales</taxon>
        <taxon>Sphingobacteriaceae</taxon>
        <taxon>Mucilaginibacter</taxon>
    </lineage>
</organism>
<evidence type="ECO:0000313" key="2">
    <source>
        <dbReference type="Proteomes" id="UP000662074"/>
    </source>
</evidence>
<evidence type="ECO:0008006" key="3">
    <source>
        <dbReference type="Google" id="ProtNLM"/>
    </source>
</evidence>
<dbReference type="CDD" id="cd02440">
    <property type="entry name" value="AdoMet_MTases"/>
    <property type="match status" value="1"/>
</dbReference>
<evidence type="ECO:0000313" key="1">
    <source>
        <dbReference type="EMBL" id="GGI52078.1"/>
    </source>
</evidence>
<dbReference type="Pfam" id="PF13489">
    <property type="entry name" value="Methyltransf_23"/>
    <property type="match status" value="1"/>
</dbReference>
<gene>
    <name evidence="1" type="ORF">GCM10011425_32900</name>
</gene>
<protein>
    <recommendedName>
        <fullName evidence="3">Class I SAM-dependent methyltransferase</fullName>
    </recommendedName>
</protein>
<keyword evidence="2" id="KW-1185">Reference proteome</keyword>
<accession>A0A917JB43</accession>
<sequence length="277" mass="32263">MKQPILNAYEIRNADYAVVHSESEVDFNEFIEALAIKDGETVVDVGGGYGSIFIRLMQRHPEINFAYDLLDGGLFQLKKGEVKIKALQELYNNQSQVRYLHQDALQLDLPANHYDLVICKMFLHEIPEICKKDLIKSLFAIVKPGGRVVVWNPDLEDNDYTFYTSVIRKKDELAGYESLVQNRHFLLNRDFYVLMRDAGFTAVRKLLTFDYHLHTVNRLNEEFSGDELKLQEWNDYIMTIAEELDTPTRELLKIKSLDNDIYINFKRSVFSVEKPQV</sequence>
<reference evidence="1" key="1">
    <citation type="journal article" date="2014" name="Int. J. Syst. Evol. Microbiol.">
        <title>Complete genome sequence of Corynebacterium casei LMG S-19264T (=DSM 44701T), isolated from a smear-ripened cheese.</title>
        <authorList>
            <consortium name="US DOE Joint Genome Institute (JGI-PGF)"/>
            <person name="Walter F."/>
            <person name="Albersmeier A."/>
            <person name="Kalinowski J."/>
            <person name="Ruckert C."/>
        </authorList>
    </citation>
    <scope>NUCLEOTIDE SEQUENCE</scope>
    <source>
        <strain evidence="1">CCM 8711</strain>
    </source>
</reference>
<dbReference type="Gene3D" id="3.40.50.150">
    <property type="entry name" value="Vaccinia Virus protein VP39"/>
    <property type="match status" value="1"/>
</dbReference>
<dbReference type="AlphaFoldDB" id="A0A917JB43"/>